<dbReference type="AlphaFoldDB" id="A0A2N3G699"/>
<dbReference type="InterPro" id="IPR003156">
    <property type="entry name" value="DHHA1_dom"/>
</dbReference>
<dbReference type="PANTHER" id="PTHR47618:SF1">
    <property type="entry name" value="BIFUNCTIONAL OLIGORIBONUCLEASE AND PAP PHOSPHATASE NRNA"/>
    <property type="match status" value="1"/>
</dbReference>
<dbReference type="Pfam" id="PF01368">
    <property type="entry name" value="DHH"/>
    <property type="match status" value="1"/>
</dbReference>
<reference evidence="3 4" key="1">
    <citation type="journal article" date="2017" name="ISME J.">
        <title>Potential for microbial H2 and metal transformations associated with novel bacteria and archaea in deep terrestrial subsurface sediments.</title>
        <authorList>
            <person name="Hernsdorf A.W."/>
            <person name="Amano Y."/>
            <person name="Miyakawa K."/>
            <person name="Ise K."/>
            <person name="Suzuki Y."/>
            <person name="Anantharaman K."/>
            <person name="Probst A."/>
            <person name="Burstein D."/>
            <person name="Thomas B.C."/>
            <person name="Banfield J.F."/>
        </authorList>
    </citation>
    <scope>NUCLEOTIDE SEQUENCE [LARGE SCALE GENOMIC DNA]</scope>
    <source>
        <strain evidence="3">HGW-Actinobacteria-3</strain>
    </source>
</reference>
<proteinExistence type="predicted"/>
<dbReference type="InterPro" id="IPR001667">
    <property type="entry name" value="DDH_dom"/>
</dbReference>
<dbReference type="GO" id="GO:0003676">
    <property type="term" value="F:nucleic acid binding"/>
    <property type="evidence" value="ECO:0007669"/>
    <property type="project" value="InterPro"/>
</dbReference>
<accession>A0A2N3G699</accession>
<organism evidence="3 4">
    <name type="scientific">Candidatus Anoxymicrobium japonicum</name>
    <dbReference type="NCBI Taxonomy" id="2013648"/>
    <lineage>
        <taxon>Bacteria</taxon>
        <taxon>Bacillati</taxon>
        <taxon>Actinomycetota</taxon>
        <taxon>Candidatus Geothermincolia</taxon>
        <taxon>Candidatus Geothermincolales</taxon>
        <taxon>Candidatus Anoxymicrobiaceae</taxon>
        <taxon>Candidatus Anoxymicrobium</taxon>
    </lineage>
</organism>
<dbReference type="PANTHER" id="PTHR47618">
    <property type="entry name" value="BIFUNCTIONAL OLIGORIBONUCLEASE AND PAP PHOSPHATASE NRNA"/>
    <property type="match status" value="1"/>
</dbReference>
<dbReference type="SUPFAM" id="SSF64182">
    <property type="entry name" value="DHH phosphoesterases"/>
    <property type="match status" value="1"/>
</dbReference>
<dbReference type="InterPro" id="IPR038763">
    <property type="entry name" value="DHH_sf"/>
</dbReference>
<gene>
    <name evidence="3" type="ORF">CVT63_03855</name>
</gene>
<evidence type="ECO:0000313" key="3">
    <source>
        <dbReference type="EMBL" id="PKQ28233.1"/>
    </source>
</evidence>
<dbReference type="Gene3D" id="3.90.1640.10">
    <property type="entry name" value="inorganic pyrophosphatase (n-terminal core)"/>
    <property type="match status" value="1"/>
</dbReference>
<feature type="domain" description="DHHA1" evidence="2">
    <location>
        <begin position="212"/>
        <end position="307"/>
    </location>
</feature>
<dbReference type="Pfam" id="PF02272">
    <property type="entry name" value="DHHA1"/>
    <property type="match status" value="1"/>
</dbReference>
<feature type="domain" description="DDH" evidence="1">
    <location>
        <begin position="8"/>
        <end position="148"/>
    </location>
</feature>
<name>A0A2N3G699_9ACTN</name>
<sequence>MRKSRSALVVGHQYPDGDAIGSVLGLSLMLRASGYAVEASWPEPFEIPVKYSFLPGMDILAQPDRLTVKDPVIFAMDCANAGRMEELKERALQGPLVNIDHHPDNTYFGNANLVDANAAAASQVLYMSAESLGLTVDANAACCLYAGIVTDTGRFQFSNTTAETLRMAAELVERGVKPHAVFENVYQSDSLAYLRLSGEVLTRSVYDRELSLIYGYVSQDDLKKFGVKMNETEDMIDNLRSLRGHRVVALFKELPDKTIRVSLRSRIDVDIGVVARRLKGGGHKVAAGYTSSKSSISEALFELKEEIIASGRSSDSR</sequence>
<evidence type="ECO:0000259" key="1">
    <source>
        <dbReference type="Pfam" id="PF01368"/>
    </source>
</evidence>
<dbReference type="InterPro" id="IPR051319">
    <property type="entry name" value="Oligoribo/pAp-PDE_c-di-AMP_PDE"/>
</dbReference>
<dbReference type="Gene3D" id="3.10.310.30">
    <property type="match status" value="1"/>
</dbReference>
<protein>
    <submittedName>
        <fullName evidence="3">Uncharacterized protein</fullName>
    </submittedName>
</protein>
<dbReference type="EMBL" id="PHEX01000026">
    <property type="protein sequence ID" value="PKQ28233.1"/>
    <property type="molecule type" value="Genomic_DNA"/>
</dbReference>
<dbReference type="Proteomes" id="UP000233654">
    <property type="component" value="Unassembled WGS sequence"/>
</dbReference>
<evidence type="ECO:0000259" key="2">
    <source>
        <dbReference type="Pfam" id="PF02272"/>
    </source>
</evidence>
<evidence type="ECO:0000313" key="4">
    <source>
        <dbReference type="Proteomes" id="UP000233654"/>
    </source>
</evidence>
<comment type="caution">
    <text evidence="3">The sequence shown here is derived from an EMBL/GenBank/DDBJ whole genome shotgun (WGS) entry which is preliminary data.</text>
</comment>